<proteinExistence type="predicted"/>
<evidence type="ECO:0000313" key="1">
    <source>
        <dbReference type="EMBL" id="RHA86739.1"/>
    </source>
</evidence>
<gene>
    <name evidence="1" type="ORF">DW916_07660</name>
</gene>
<protein>
    <submittedName>
        <fullName evidence="1">Uncharacterized protein</fullName>
    </submittedName>
</protein>
<dbReference type="Proteomes" id="UP000284990">
    <property type="component" value="Unassembled WGS sequence"/>
</dbReference>
<comment type="caution">
    <text evidence="1">The sequence shown here is derived from an EMBL/GenBank/DDBJ whole genome shotgun (WGS) entry which is preliminary data.</text>
</comment>
<reference evidence="1 2" key="1">
    <citation type="submission" date="2018-08" db="EMBL/GenBank/DDBJ databases">
        <title>A genome reference for cultivated species of the human gut microbiota.</title>
        <authorList>
            <person name="Zou Y."/>
            <person name="Xue W."/>
            <person name="Luo G."/>
        </authorList>
    </citation>
    <scope>NUCLEOTIDE SEQUENCE [LARGE SCALE GENOMIC DNA]</scope>
    <source>
        <strain evidence="1 2">AM42-23AC</strain>
    </source>
</reference>
<accession>A0AA92UZR8</accession>
<evidence type="ECO:0000313" key="2">
    <source>
        <dbReference type="Proteomes" id="UP000284990"/>
    </source>
</evidence>
<dbReference type="EMBL" id="QSFW01000014">
    <property type="protein sequence ID" value="RHA86739.1"/>
    <property type="molecule type" value="Genomic_DNA"/>
</dbReference>
<organism evidence="1 2">
    <name type="scientific">Segatella copri</name>
    <dbReference type="NCBI Taxonomy" id="165179"/>
    <lineage>
        <taxon>Bacteria</taxon>
        <taxon>Pseudomonadati</taxon>
        <taxon>Bacteroidota</taxon>
        <taxon>Bacteroidia</taxon>
        <taxon>Bacteroidales</taxon>
        <taxon>Prevotellaceae</taxon>
        <taxon>Segatella</taxon>
    </lineage>
</organism>
<dbReference type="AlphaFoldDB" id="A0AA92UZR8"/>
<sequence>MQMTDAEFNKFVLILENEAFRFARSQNVFKEHRGVIEQSFKIGGMFILRELEKYFNQKK</sequence>
<name>A0AA92UZR8_9BACT</name>